<evidence type="ECO:0000313" key="2">
    <source>
        <dbReference type="EMBL" id="MFD1608027.1"/>
    </source>
</evidence>
<dbReference type="EC" id="2.3.-.-" evidence="2"/>
<organism evidence="2 3">
    <name type="scientific">Oceanobacillus luteolus</name>
    <dbReference type="NCBI Taxonomy" id="1274358"/>
    <lineage>
        <taxon>Bacteria</taxon>
        <taxon>Bacillati</taxon>
        <taxon>Bacillota</taxon>
        <taxon>Bacilli</taxon>
        <taxon>Bacillales</taxon>
        <taxon>Bacillaceae</taxon>
        <taxon>Oceanobacillus</taxon>
    </lineage>
</organism>
<protein>
    <submittedName>
        <fullName evidence="2">GNAT family N-acetyltransferase</fullName>
        <ecNumber evidence="2">2.3.-.-</ecNumber>
    </submittedName>
</protein>
<dbReference type="RefSeq" id="WP_379597359.1">
    <property type="nucleotide sequence ID" value="NZ_JBHUDE010000046.1"/>
</dbReference>
<dbReference type="PIRSF" id="PIRSF037663">
    <property type="entry name" value="Acetyltransf_GNAT_prd"/>
    <property type="match status" value="1"/>
</dbReference>
<dbReference type="EMBL" id="JBHUDE010000046">
    <property type="protein sequence ID" value="MFD1608027.1"/>
    <property type="molecule type" value="Genomic_DNA"/>
</dbReference>
<proteinExistence type="predicted"/>
<dbReference type="CDD" id="cd04301">
    <property type="entry name" value="NAT_SF"/>
    <property type="match status" value="1"/>
</dbReference>
<reference evidence="3" key="1">
    <citation type="journal article" date="2019" name="Int. J. Syst. Evol. Microbiol.">
        <title>The Global Catalogue of Microorganisms (GCM) 10K type strain sequencing project: providing services to taxonomists for standard genome sequencing and annotation.</title>
        <authorList>
            <consortium name="The Broad Institute Genomics Platform"/>
            <consortium name="The Broad Institute Genome Sequencing Center for Infectious Disease"/>
            <person name="Wu L."/>
            <person name="Ma J."/>
        </authorList>
    </citation>
    <scope>NUCLEOTIDE SEQUENCE [LARGE SCALE GENOMIC DNA]</scope>
    <source>
        <strain evidence="3">CGMCC 1.12376</strain>
    </source>
</reference>
<keyword evidence="3" id="KW-1185">Reference proteome</keyword>
<dbReference type="PANTHER" id="PTHR43617">
    <property type="entry name" value="L-AMINO ACID N-ACETYLTRANSFERASE"/>
    <property type="match status" value="1"/>
</dbReference>
<evidence type="ECO:0000313" key="3">
    <source>
        <dbReference type="Proteomes" id="UP001597221"/>
    </source>
</evidence>
<sequence length="160" mass="18381">MSVRIRKMKRRDVAAVQTVAKTSWNATYAGIIPVDIQESFLSKAYSDKMLLKRRRKTYIFIAEVEGNIVGFANYSKVQSDKKCHLHAIYILPEYQSKGIGSRLLNIGMEKLGAKEITLHVERKNENALNFYKKKGFQTISEFDDELDGHTLHTIRMALKN</sequence>
<dbReference type="SUPFAM" id="SSF55729">
    <property type="entry name" value="Acyl-CoA N-acyltransferases (Nat)"/>
    <property type="match status" value="1"/>
</dbReference>
<dbReference type="InterPro" id="IPR000182">
    <property type="entry name" value="GNAT_dom"/>
</dbReference>
<dbReference type="PROSITE" id="PS51186">
    <property type="entry name" value="GNAT"/>
    <property type="match status" value="1"/>
</dbReference>
<dbReference type="Pfam" id="PF00583">
    <property type="entry name" value="Acetyltransf_1"/>
    <property type="match status" value="1"/>
</dbReference>
<dbReference type="Proteomes" id="UP001597221">
    <property type="component" value="Unassembled WGS sequence"/>
</dbReference>
<dbReference type="GO" id="GO:0016746">
    <property type="term" value="F:acyltransferase activity"/>
    <property type="evidence" value="ECO:0007669"/>
    <property type="project" value="UniProtKB-KW"/>
</dbReference>
<dbReference type="Gene3D" id="3.40.630.30">
    <property type="match status" value="1"/>
</dbReference>
<evidence type="ECO:0000259" key="1">
    <source>
        <dbReference type="PROSITE" id="PS51186"/>
    </source>
</evidence>
<keyword evidence="2" id="KW-0808">Transferase</keyword>
<accession>A0ABW4HSL8</accession>
<keyword evidence="2" id="KW-0012">Acyltransferase</keyword>
<gene>
    <name evidence="2" type="ORF">ACFSBH_10200</name>
</gene>
<name>A0ABW4HSL8_9BACI</name>
<dbReference type="InterPro" id="IPR050276">
    <property type="entry name" value="MshD_Acetyltransferase"/>
</dbReference>
<dbReference type="InterPro" id="IPR016181">
    <property type="entry name" value="Acyl_CoA_acyltransferase"/>
</dbReference>
<feature type="domain" description="N-acetyltransferase" evidence="1">
    <location>
        <begin position="3"/>
        <end position="160"/>
    </location>
</feature>
<dbReference type="InterPro" id="IPR017255">
    <property type="entry name" value="AcTrfase_GNAT_prd"/>
</dbReference>
<comment type="caution">
    <text evidence="2">The sequence shown here is derived from an EMBL/GenBank/DDBJ whole genome shotgun (WGS) entry which is preliminary data.</text>
</comment>